<evidence type="ECO:0000313" key="4">
    <source>
        <dbReference type="Proteomes" id="UP000316798"/>
    </source>
</evidence>
<keyword evidence="1" id="KW-0812">Transmembrane</keyword>
<evidence type="ECO:0000259" key="2">
    <source>
        <dbReference type="Pfam" id="PF22150"/>
    </source>
</evidence>
<dbReference type="RefSeq" id="WP_142818351.1">
    <property type="nucleotide sequence ID" value="NZ_CP035503.1"/>
</dbReference>
<dbReference type="AlphaFoldDB" id="A0A515D9U7"/>
<dbReference type="Pfam" id="PF22150">
    <property type="entry name" value="Tt1218-like"/>
    <property type="match status" value="1"/>
</dbReference>
<keyword evidence="1" id="KW-1133">Transmembrane helix</keyword>
<dbReference type="InterPro" id="IPR012902">
    <property type="entry name" value="N_methyl_site"/>
</dbReference>
<accession>A0A515D9U7</accession>
<dbReference type="OrthoDB" id="8724817at2"/>
<dbReference type="Pfam" id="PF07963">
    <property type="entry name" value="N_methyl"/>
    <property type="match status" value="1"/>
</dbReference>
<name>A0A515D9U7_9BURK</name>
<dbReference type="EMBL" id="CP035503">
    <property type="protein sequence ID" value="QDL37183.1"/>
    <property type="molecule type" value="Genomic_DNA"/>
</dbReference>
<gene>
    <name evidence="3" type="primary">pilV</name>
    <name evidence="3" type="ORF">EUB48_07700</name>
</gene>
<sequence>MPCSRTQNPRRWRNQLGFSLIEVLISIIVLSFGLLGMVGMQSAALQANREARLQSSAAILARELAEMIRGNKEVGIGATNPYLGSFATSPLVATTPSYCLNVATSTTPCADQTAIANAQMTEWLARVDAQLPGARVSVCFDSAPFDGGGVPQWGCNNAGAGAGGIVMVKIGWTRGSTDRSQSGNAALERAKAPSIVFPVTAGSGSDT</sequence>
<evidence type="ECO:0000313" key="3">
    <source>
        <dbReference type="EMBL" id="QDL37183.1"/>
    </source>
</evidence>
<evidence type="ECO:0000256" key="1">
    <source>
        <dbReference type="SAM" id="Phobius"/>
    </source>
</evidence>
<feature type="domain" description="Type IV pilin Tt1218-like" evidence="2">
    <location>
        <begin position="40"/>
        <end position="110"/>
    </location>
</feature>
<protein>
    <submittedName>
        <fullName evidence="3">Type IV pilus modification protein PilV</fullName>
    </submittedName>
</protein>
<keyword evidence="1" id="KW-0472">Membrane</keyword>
<dbReference type="NCBIfam" id="TIGR02532">
    <property type="entry name" value="IV_pilin_GFxxxE"/>
    <property type="match status" value="1"/>
</dbReference>
<dbReference type="KEGG" id="rhf:EUB48_07700"/>
<reference evidence="3 4" key="1">
    <citation type="submission" date="2019-01" db="EMBL/GenBank/DDBJ databases">
        <title>Genomic insights into a novel species Rhodoferax sp.</title>
        <authorList>
            <person name="Jin L."/>
        </authorList>
    </citation>
    <scope>NUCLEOTIDE SEQUENCE [LARGE SCALE GENOMIC DNA]</scope>
    <source>
        <strain evidence="3 4">CHu59-6-5</strain>
    </source>
</reference>
<organism evidence="3 4">
    <name type="scientific">Rhodoferax sediminis</name>
    <dbReference type="NCBI Taxonomy" id="2509614"/>
    <lineage>
        <taxon>Bacteria</taxon>
        <taxon>Pseudomonadati</taxon>
        <taxon>Pseudomonadota</taxon>
        <taxon>Betaproteobacteria</taxon>
        <taxon>Burkholderiales</taxon>
        <taxon>Comamonadaceae</taxon>
        <taxon>Rhodoferax</taxon>
    </lineage>
</organism>
<dbReference type="Proteomes" id="UP000316798">
    <property type="component" value="Chromosome"/>
</dbReference>
<dbReference type="InterPro" id="IPR054402">
    <property type="entry name" value="Tt1218-like_dom"/>
</dbReference>
<feature type="transmembrane region" description="Helical" evidence="1">
    <location>
        <begin position="20"/>
        <end position="40"/>
    </location>
</feature>
<proteinExistence type="predicted"/>
<dbReference type="NCBIfam" id="TIGR02523">
    <property type="entry name" value="type_IV_pilV"/>
    <property type="match status" value="1"/>
</dbReference>
<dbReference type="InterPro" id="IPR013362">
    <property type="entry name" value="Pilus_4_PilV"/>
</dbReference>
<keyword evidence="4" id="KW-1185">Reference proteome</keyword>